<protein>
    <recommendedName>
        <fullName evidence="2">non-specific serine/threonine protein kinase</fullName>
        <ecNumber evidence="2">2.7.11.1</ecNumber>
    </recommendedName>
</protein>
<dbReference type="InterPro" id="IPR001245">
    <property type="entry name" value="Ser-Thr/Tyr_kinase_cat_dom"/>
</dbReference>
<dbReference type="GO" id="GO:0005524">
    <property type="term" value="F:ATP binding"/>
    <property type="evidence" value="ECO:0007669"/>
    <property type="project" value="UniProtKB-KW"/>
</dbReference>
<dbReference type="Pfam" id="PF07714">
    <property type="entry name" value="PK_Tyr_Ser-Thr"/>
    <property type="match status" value="1"/>
</dbReference>
<evidence type="ECO:0000256" key="9">
    <source>
        <dbReference type="ARBA" id="ARBA00022989"/>
    </source>
</evidence>
<dbReference type="Proteomes" id="UP000289738">
    <property type="component" value="Chromosome B05"/>
</dbReference>
<proteinExistence type="predicted"/>
<dbReference type="InterPro" id="IPR011009">
    <property type="entry name" value="Kinase-like_dom_sf"/>
</dbReference>
<keyword evidence="10" id="KW-0472">Membrane</keyword>
<evidence type="ECO:0000256" key="2">
    <source>
        <dbReference type="ARBA" id="ARBA00012513"/>
    </source>
</evidence>
<dbReference type="EMBL" id="SDMP01000015">
    <property type="protein sequence ID" value="RYR09177.1"/>
    <property type="molecule type" value="Genomic_DNA"/>
</dbReference>
<organism evidence="14 15">
    <name type="scientific">Arachis hypogaea</name>
    <name type="common">Peanut</name>
    <dbReference type="NCBI Taxonomy" id="3818"/>
    <lineage>
        <taxon>Eukaryota</taxon>
        <taxon>Viridiplantae</taxon>
        <taxon>Streptophyta</taxon>
        <taxon>Embryophyta</taxon>
        <taxon>Tracheophyta</taxon>
        <taxon>Spermatophyta</taxon>
        <taxon>Magnoliopsida</taxon>
        <taxon>eudicotyledons</taxon>
        <taxon>Gunneridae</taxon>
        <taxon>Pentapetalae</taxon>
        <taxon>rosids</taxon>
        <taxon>fabids</taxon>
        <taxon>Fabales</taxon>
        <taxon>Fabaceae</taxon>
        <taxon>Papilionoideae</taxon>
        <taxon>50 kb inversion clade</taxon>
        <taxon>dalbergioids sensu lato</taxon>
        <taxon>Dalbergieae</taxon>
        <taxon>Pterocarpus clade</taxon>
        <taxon>Arachis</taxon>
    </lineage>
</organism>
<comment type="catalytic activity">
    <reaction evidence="12">
        <text>L-seryl-[protein] + ATP = O-phospho-L-seryl-[protein] + ADP + H(+)</text>
        <dbReference type="Rhea" id="RHEA:17989"/>
        <dbReference type="Rhea" id="RHEA-COMP:9863"/>
        <dbReference type="Rhea" id="RHEA-COMP:11604"/>
        <dbReference type="ChEBI" id="CHEBI:15378"/>
        <dbReference type="ChEBI" id="CHEBI:29999"/>
        <dbReference type="ChEBI" id="CHEBI:30616"/>
        <dbReference type="ChEBI" id="CHEBI:83421"/>
        <dbReference type="ChEBI" id="CHEBI:456216"/>
        <dbReference type="EC" id="2.7.11.1"/>
    </reaction>
</comment>
<evidence type="ECO:0000313" key="14">
    <source>
        <dbReference type="EMBL" id="RYR09177.1"/>
    </source>
</evidence>
<sequence length="124" mass="14348">MLTEKTDVYSFGILIMEIITGRSLVNYSKRQGERNSSIRTFLKSHLQRLLSFSLLVALKCVDPDATKRPKIRHIIHMLMADKILFRDVCSFPFLNFALYITREQKQDGTEDWRGIVVIPSQLSS</sequence>
<evidence type="ECO:0000256" key="10">
    <source>
        <dbReference type="ARBA" id="ARBA00023136"/>
    </source>
</evidence>
<keyword evidence="5" id="KW-0812">Transmembrane</keyword>
<dbReference type="GO" id="GO:0004674">
    <property type="term" value="F:protein serine/threonine kinase activity"/>
    <property type="evidence" value="ECO:0007669"/>
    <property type="project" value="UniProtKB-EC"/>
</dbReference>
<evidence type="ECO:0000256" key="12">
    <source>
        <dbReference type="ARBA" id="ARBA00048679"/>
    </source>
</evidence>
<comment type="subcellular location">
    <subcellularLocation>
        <location evidence="1">Membrane</location>
        <topology evidence="1">Single-pass membrane protein</topology>
    </subcellularLocation>
</comment>
<dbReference type="PANTHER" id="PTHR47984:SF22">
    <property type="entry name" value="OS03G0125600 PROTEIN"/>
    <property type="match status" value="1"/>
</dbReference>
<name>A0A444Z4N2_ARAHY</name>
<evidence type="ECO:0000256" key="6">
    <source>
        <dbReference type="ARBA" id="ARBA00022741"/>
    </source>
</evidence>
<keyword evidence="4" id="KW-0808">Transferase</keyword>
<dbReference type="InterPro" id="IPR052232">
    <property type="entry name" value="RLK_Ser/Thr-Kinase"/>
</dbReference>
<reference evidence="14 15" key="1">
    <citation type="submission" date="2019-01" db="EMBL/GenBank/DDBJ databases">
        <title>Sequencing of cultivated peanut Arachis hypogaea provides insights into genome evolution and oil improvement.</title>
        <authorList>
            <person name="Chen X."/>
        </authorList>
    </citation>
    <scope>NUCLEOTIDE SEQUENCE [LARGE SCALE GENOMIC DNA]</scope>
    <source>
        <strain evidence="15">cv. Fuhuasheng</strain>
        <tissue evidence="14">Leaves</tissue>
    </source>
</reference>
<evidence type="ECO:0000313" key="15">
    <source>
        <dbReference type="Proteomes" id="UP000289738"/>
    </source>
</evidence>
<evidence type="ECO:0000259" key="13">
    <source>
        <dbReference type="Pfam" id="PF07714"/>
    </source>
</evidence>
<dbReference type="Gene3D" id="1.10.510.10">
    <property type="entry name" value="Transferase(Phosphotransferase) domain 1"/>
    <property type="match status" value="1"/>
</dbReference>
<keyword evidence="8" id="KW-0067">ATP-binding</keyword>
<evidence type="ECO:0000256" key="1">
    <source>
        <dbReference type="ARBA" id="ARBA00004167"/>
    </source>
</evidence>
<evidence type="ECO:0000256" key="7">
    <source>
        <dbReference type="ARBA" id="ARBA00022777"/>
    </source>
</evidence>
<evidence type="ECO:0000256" key="3">
    <source>
        <dbReference type="ARBA" id="ARBA00022553"/>
    </source>
</evidence>
<dbReference type="GO" id="GO:0016020">
    <property type="term" value="C:membrane"/>
    <property type="evidence" value="ECO:0007669"/>
    <property type="project" value="UniProtKB-SubCell"/>
</dbReference>
<keyword evidence="15" id="KW-1185">Reference proteome</keyword>
<accession>A0A444Z4N2</accession>
<evidence type="ECO:0000256" key="11">
    <source>
        <dbReference type="ARBA" id="ARBA00047899"/>
    </source>
</evidence>
<dbReference type="PANTHER" id="PTHR47984">
    <property type="entry name" value="OS01G0323000 PROTEIN"/>
    <property type="match status" value="1"/>
</dbReference>
<comment type="catalytic activity">
    <reaction evidence="11">
        <text>L-threonyl-[protein] + ATP = O-phospho-L-threonyl-[protein] + ADP + H(+)</text>
        <dbReference type="Rhea" id="RHEA:46608"/>
        <dbReference type="Rhea" id="RHEA-COMP:11060"/>
        <dbReference type="Rhea" id="RHEA-COMP:11605"/>
        <dbReference type="ChEBI" id="CHEBI:15378"/>
        <dbReference type="ChEBI" id="CHEBI:30013"/>
        <dbReference type="ChEBI" id="CHEBI:30616"/>
        <dbReference type="ChEBI" id="CHEBI:61977"/>
        <dbReference type="ChEBI" id="CHEBI:456216"/>
        <dbReference type="EC" id="2.7.11.1"/>
    </reaction>
</comment>
<dbReference type="AlphaFoldDB" id="A0A444Z4N2"/>
<dbReference type="STRING" id="3818.A0A444Z4N2"/>
<comment type="caution">
    <text evidence="14">The sequence shown here is derived from an EMBL/GenBank/DDBJ whole genome shotgun (WGS) entry which is preliminary data.</text>
</comment>
<evidence type="ECO:0000256" key="4">
    <source>
        <dbReference type="ARBA" id="ARBA00022679"/>
    </source>
</evidence>
<keyword evidence="9" id="KW-1133">Transmembrane helix</keyword>
<feature type="domain" description="Serine-threonine/tyrosine-protein kinase catalytic" evidence="13">
    <location>
        <begin position="2"/>
        <end position="78"/>
    </location>
</feature>
<evidence type="ECO:0000256" key="5">
    <source>
        <dbReference type="ARBA" id="ARBA00022692"/>
    </source>
</evidence>
<keyword evidence="3" id="KW-0597">Phosphoprotein</keyword>
<keyword evidence="7" id="KW-0418">Kinase</keyword>
<dbReference type="EC" id="2.7.11.1" evidence="2"/>
<keyword evidence="6" id="KW-0547">Nucleotide-binding</keyword>
<evidence type="ECO:0000256" key="8">
    <source>
        <dbReference type="ARBA" id="ARBA00022840"/>
    </source>
</evidence>
<gene>
    <name evidence="14" type="ORF">Ahy_B05g077307</name>
</gene>
<dbReference type="SUPFAM" id="SSF56112">
    <property type="entry name" value="Protein kinase-like (PK-like)"/>
    <property type="match status" value="1"/>
</dbReference>